<evidence type="ECO:0000313" key="3">
    <source>
        <dbReference type="Proteomes" id="UP001211065"/>
    </source>
</evidence>
<dbReference type="EMBL" id="JADGJW010000931">
    <property type="protein sequence ID" value="KAJ3209614.1"/>
    <property type="molecule type" value="Genomic_DNA"/>
</dbReference>
<keyword evidence="1" id="KW-0812">Transmembrane</keyword>
<protein>
    <recommendedName>
        <fullName evidence="4">Low temperature requirement A</fullName>
    </recommendedName>
</protein>
<dbReference type="PANTHER" id="PTHR36840:SF1">
    <property type="entry name" value="BLL5714 PROTEIN"/>
    <property type="match status" value="1"/>
</dbReference>
<feature type="transmembrane region" description="Helical" evidence="1">
    <location>
        <begin position="319"/>
        <end position="338"/>
    </location>
</feature>
<evidence type="ECO:0000313" key="2">
    <source>
        <dbReference type="EMBL" id="KAJ3209614.1"/>
    </source>
</evidence>
<feature type="transmembrane region" description="Helical" evidence="1">
    <location>
        <begin position="460"/>
        <end position="486"/>
    </location>
</feature>
<feature type="transmembrane region" description="Helical" evidence="1">
    <location>
        <begin position="275"/>
        <end position="298"/>
    </location>
</feature>
<comment type="caution">
    <text evidence="2">The sequence shown here is derived from an EMBL/GenBank/DDBJ whole genome shotgun (WGS) entry which is preliminary data.</text>
</comment>
<feature type="transmembrane region" description="Helical" evidence="1">
    <location>
        <begin position="249"/>
        <end position="269"/>
    </location>
</feature>
<feature type="transmembrane region" description="Helical" evidence="1">
    <location>
        <begin position="191"/>
        <end position="211"/>
    </location>
</feature>
<organism evidence="2 3">
    <name type="scientific">Clydaea vesicula</name>
    <dbReference type="NCBI Taxonomy" id="447962"/>
    <lineage>
        <taxon>Eukaryota</taxon>
        <taxon>Fungi</taxon>
        <taxon>Fungi incertae sedis</taxon>
        <taxon>Chytridiomycota</taxon>
        <taxon>Chytridiomycota incertae sedis</taxon>
        <taxon>Chytridiomycetes</taxon>
        <taxon>Lobulomycetales</taxon>
        <taxon>Lobulomycetaceae</taxon>
        <taxon>Clydaea</taxon>
    </lineage>
</organism>
<evidence type="ECO:0008006" key="4">
    <source>
        <dbReference type="Google" id="ProtNLM"/>
    </source>
</evidence>
<feature type="transmembrane region" description="Helical" evidence="1">
    <location>
        <begin position="521"/>
        <end position="540"/>
    </location>
</feature>
<dbReference type="Proteomes" id="UP001211065">
    <property type="component" value="Unassembled WGS sequence"/>
</dbReference>
<keyword evidence="3" id="KW-1185">Reference proteome</keyword>
<gene>
    <name evidence="2" type="ORF">HK099_008471</name>
</gene>
<dbReference type="Pfam" id="PF06772">
    <property type="entry name" value="LtrA"/>
    <property type="match status" value="1"/>
</dbReference>
<evidence type="ECO:0000256" key="1">
    <source>
        <dbReference type="SAM" id="Phobius"/>
    </source>
</evidence>
<keyword evidence="1" id="KW-0472">Membrane</keyword>
<dbReference type="InterPro" id="IPR010640">
    <property type="entry name" value="Low_temperature_requirement_A"/>
</dbReference>
<sequence length="557" mass="63481">MSEIAKEIKDEEIAMEVDIDQLDEGSHENMDLMGVGGCNNFAPSQQNIVEELVMSDSITQKNASTIGEVYHESVDEFGELTDTEIRYIDTSEMEKLDRELRHTWFTNIHVRQYFHGNILYRERHMRKVTWDELFIDLLYVALFNRAGHIIGHHPDMNGLTEYLLVIYPIINSWTLLTYQSNRYGVNFYFKVYSWFAVVLAAVMGVNCENIANSDPHENTSHPFIISFLIARFLYLLYGGLGANHQRKSYVLLSFMNFVASIPWIISLFVDAKYRNILWFTSMALDYFGSPLTILAYKVSSLKNFVNLEYSMALNIEHFVERNGLFVIVALGEVVIAFLFESRGAHVSKTFLATMMGILISFSLNWIYFNIDGTSFKIHAFRRGKFYGVIWNMMHTPLIGTIILFGANMAVIVEKYSNHQSLVVKNVGKASEATTNSESEVKNNGTITIKNEEYSDVIPVGARWCFVFGAALILLIFTIIQSCHISVIHSCNVARIKRTIIRVGISIGLGLFAAFGEKVPTLETMIIVAFTMIFLVSFEEWGRIQSKKRNGNGEDKKK</sequence>
<dbReference type="PANTHER" id="PTHR36840">
    <property type="entry name" value="BLL5714 PROTEIN"/>
    <property type="match status" value="1"/>
</dbReference>
<feature type="transmembrane region" description="Helical" evidence="1">
    <location>
        <begin position="350"/>
        <end position="368"/>
    </location>
</feature>
<proteinExistence type="predicted"/>
<accession>A0AAD5XVU7</accession>
<keyword evidence="1" id="KW-1133">Transmembrane helix</keyword>
<feature type="transmembrane region" description="Helical" evidence="1">
    <location>
        <begin position="223"/>
        <end position="242"/>
    </location>
</feature>
<feature type="transmembrane region" description="Helical" evidence="1">
    <location>
        <begin position="388"/>
        <end position="412"/>
    </location>
</feature>
<name>A0AAD5XVU7_9FUNG</name>
<reference evidence="2" key="1">
    <citation type="submission" date="2020-05" db="EMBL/GenBank/DDBJ databases">
        <title>Phylogenomic resolution of chytrid fungi.</title>
        <authorList>
            <person name="Stajich J.E."/>
            <person name="Amses K."/>
            <person name="Simmons R."/>
            <person name="Seto K."/>
            <person name="Myers J."/>
            <person name="Bonds A."/>
            <person name="Quandt C.A."/>
            <person name="Barry K."/>
            <person name="Liu P."/>
            <person name="Grigoriev I."/>
            <person name="Longcore J.E."/>
            <person name="James T.Y."/>
        </authorList>
    </citation>
    <scope>NUCLEOTIDE SEQUENCE</scope>
    <source>
        <strain evidence="2">JEL0476</strain>
    </source>
</reference>
<dbReference type="AlphaFoldDB" id="A0AAD5XVU7"/>
<feature type="transmembrane region" description="Helical" evidence="1">
    <location>
        <begin position="498"/>
        <end position="515"/>
    </location>
</feature>